<organism evidence="2 3">
    <name type="scientific">Arenibacter arenosicollis</name>
    <dbReference type="NCBI Taxonomy" id="2762274"/>
    <lineage>
        <taxon>Bacteria</taxon>
        <taxon>Pseudomonadati</taxon>
        <taxon>Bacteroidota</taxon>
        <taxon>Flavobacteriia</taxon>
        <taxon>Flavobacteriales</taxon>
        <taxon>Flavobacteriaceae</taxon>
        <taxon>Arenibacter</taxon>
    </lineage>
</organism>
<evidence type="ECO:0000313" key="3">
    <source>
        <dbReference type="Proteomes" id="UP000618952"/>
    </source>
</evidence>
<dbReference type="EMBL" id="JACLHY010000014">
    <property type="protein sequence ID" value="MBC8769101.1"/>
    <property type="molecule type" value="Genomic_DNA"/>
</dbReference>
<evidence type="ECO:0000313" key="2">
    <source>
        <dbReference type="EMBL" id="MBC8769101.1"/>
    </source>
</evidence>
<reference evidence="2 3" key="1">
    <citation type="submission" date="2020-08" db="EMBL/GenBank/DDBJ databases">
        <title>Arenibacter gaetbuli sp. nov., isolated from a sand dune.</title>
        <authorList>
            <person name="Park S."/>
            <person name="Yoon J.-H."/>
        </authorList>
    </citation>
    <scope>NUCLEOTIDE SEQUENCE [LARGE SCALE GENOMIC DNA]</scope>
    <source>
        <strain evidence="2 3">BSSL-BM3</strain>
    </source>
</reference>
<gene>
    <name evidence="2" type="ORF">H4O18_13955</name>
</gene>
<name>A0ABR7QPH1_9FLAO</name>
<dbReference type="InterPro" id="IPR045711">
    <property type="entry name" value="GH123-like_N"/>
</dbReference>
<proteinExistence type="predicted"/>
<protein>
    <recommendedName>
        <fullName evidence="1">Glycoside hydrolase 123-like N-terminal domain-containing protein</fullName>
    </recommendedName>
</protein>
<comment type="caution">
    <text evidence="2">The sequence shown here is derived from an EMBL/GenBank/DDBJ whole genome shotgun (WGS) entry which is preliminary data.</text>
</comment>
<evidence type="ECO:0000259" key="1">
    <source>
        <dbReference type="Pfam" id="PF19543"/>
    </source>
</evidence>
<keyword evidence="3" id="KW-1185">Reference proteome</keyword>
<accession>A0ABR7QPH1</accession>
<feature type="domain" description="Glycoside hydrolase 123-like N-terminal" evidence="1">
    <location>
        <begin position="43"/>
        <end position="993"/>
    </location>
</feature>
<dbReference type="RefSeq" id="WP_187585611.1">
    <property type="nucleotide sequence ID" value="NZ_JACLHY010000014.1"/>
</dbReference>
<dbReference type="Pfam" id="PF19543">
    <property type="entry name" value="GH123_N"/>
    <property type="match status" value="1"/>
</dbReference>
<dbReference type="Proteomes" id="UP000618952">
    <property type="component" value="Unassembled WGS sequence"/>
</dbReference>
<sequence length="993" mass="113800">MKNIMGLIPIHSRQLMFIILINAFCFLGYSQSEVSYSIAEIPWEAGLGNHRAIFEVPKKAEAVKLKFNWRRHDESIEKRRFIIVNAKTGDTIENIHRLEVNNEKCDLVFGPAEKGDYYFYYLPFKPDLEWGYYRYGYLDQEKSPDPQWVADNRLGNERILRRLPKATCLELQARTEFDSFYPMEVVATQEELERFVSKAESDYIVIGEDRKNPIKMRDYLPLKWIKNGIGHHFEGSAKRHEYYTFQIGVYAAKKAVNNIELEFSSLKSSSGNLFPESVFTCFNTHGVDPYGNPFTKQVDVAKGKVQPLWVGVDIPKDTKAGRYTANITVKADGQIDQIITVELNIDDEIIANRGDDEPWRHSRLRWLNSTIGIDDEPTVSYTPIGTDMKDNTVKLLGKNIEYGDGGLPTAIKAWDTEILAGPIKFVLDGEHIKNEKRLSKISKSGVAVNKYSSNTQHFDIQTESTLEFDGHINYKIKLLAKSDVNLEDIKLQIPFQSSVAEYMMGMGLPGTKVPRQHRAKWSGPQDSFWVGNTYGGLHVELRGGEYHGPLLNLYKPEPAKSWDNDGKGGFSIEKKEEETIATVFTGKRTFTKGEELVFELSFLITPVKEVDSKAQFTNRYYHNGLAPKPKEEEITDGVKIINVHHANKYNPFINYPFINTKEMRGFVDEMHEKDLKVKIYYTIRELSNHATEIWALRSLGNEILGTGKGGGYPWLQEHLVTDYNTQWYSPLENGIDASIINAPGDSRWYNYYLEGLSWLLQNMDIDGLYLDDVTYDRRILKRMRKILDREKPGSMIDLHSNTGFSKGPANQYAEFFPYLDKLWFGESFHYDAMPPENWLVEVSGIPFGHMGDMLHAGGNPWRGMVYGMTVRYPWFTEGVSCDPRNIWKVWDRFGIADAKMIGYWEKNTVVSTTNPDVKATAYIKDGKVLISVASWAKETVDVKLNIDWQAVGLDKGKVRIIAPKIEDFQPEKTFSKDEEFPIEPTKGWLFIVE</sequence>